<evidence type="ECO:0000256" key="5">
    <source>
        <dbReference type="RuleBase" id="RU000489"/>
    </source>
</evidence>
<dbReference type="GO" id="GO:0005576">
    <property type="term" value="C:extracellular region"/>
    <property type="evidence" value="ECO:0007669"/>
    <property type="project" value="TreeGrafter"/>
</dbReference>
<keyword evidence="4 5" id="KW-0326">Glycosidase</keyword>
<keyword evidence="7" id="KW-0472">Membrane</keyword>
<dbReference type="FunFam" id="3.10.50.10:FF:000003">
    <property type="entry name" value="Class V chitinase CHIT5b"/>
    <property type="match status" value="1"/>
</dbReference>
<evidence type="ECO:0000256" key="3">
    <source>
        <dbReference type="ARBA" id="ARBA00023180"/>
    </source>
</evidence>
<evidence type="ECO:0000259" key="8">
    <source>
        <dbReference type="PROSITE" id="PS51910"/>
    </source>
</evidence>
<keyword evidence="3" id="KW-0325">Glycoprotein</keyword>
<accession>A0AAW1UL47</accession>
<dbReference type="PROSITE" id="PS01095">
    <property type="entry name" value="GH18_1"/>
    <property type="match status" value="1"/>
</dbReference>
<evidence type="ECO:0000256" key="2">
    <source>
        <dbReference type="ARBA" id="ARBA00022801"/>
    </source>
</evidence>
<dbReference type="InterPro" id="IPR001223">
    <property type="entry name" value="Glyco_hydro18_cat"/>
</dbReference>
<dbReference type="InterPro" id="IPR011583">
    <property type="entry name" value="Chitinase_II/V-like_cat"/>
</dbReference>
<dbReference type="GO" id="GO:0005975">
    <property type="term" value="P:carbohydrate metabolic process"/>
    <property type="evidence" value="ECO:0007669"/>
    <property type="project" value="InterPro"/>
</dbReference>
<sequence length="422" mass="48977">MVAIQFDYLNDYSHSREVQKPRCNHTILVFFVIWLFATCAFVLYFSHNEEAIQVYLRGLKNEYASKRLVCYYNFPSTKDDLRPENIDAKLCTHIIVGFLKVNSSHELGVTKEQVEILNQLKFLKNKNVDVKVLISVGGAGNVKGWSRMVYNHTNRKRFIRSVRIFLENNILDGIDLDWEYPNDINIYPRERIHFTQLVEEFRMHINRNKYKFIVSVAVPYLPFIVDTSYQIYYLNKFADFINLMSYNYHYFSNLTPFTGLNSPLIRSPLDHGIFESLNINDTLIYYQQQGMDKNKINVGLPTFGHSFTLFNQYNNGLYAPSRGYGTVGNQGFASYSDILKFLQSENVLHNFDSATQSPYAVRKLEWVSFDNNDSLALKAKFIMDEGFGGVMMYSLNADDFSGILGKEFSLTRSVKNILVKYS</sequence>
<evidence type="ECO:0000256" key="4">
    <source>
        <dbReference type="ARBA" id="ARBA00023295"/>
    </source>
</evidence>
<dbReference type="PROSITE" id="PS51910">
    <property type="entry name" value="GH18_2"/>
    <property type="match status" value="1"/>
</dbReference>
<dbReference type="PANTHER" id="PTHR11177:SF390">
    <property type="entry name" value="CHITINASE 11"/>
    <property type="match status" value="1"/>
</dbReference>
<comment type="similarity">
    <text evidence="6">Belongs to the glycosyl hydrolase 18 family.</text>
</comment>
<comment type="caution">
    <text evidence="9">The sequence shown here is derived from an EMBL/GenBank/DDBJ whole genome shotgun (WGS) entry which is preliminary data.</text>
</comment>
<feature type="transmembrane region" description="Helical" evidence="7">
    <location>
        <begin position="26"/>
        <end position="45"/>
    </location>
</feature>
<reference evidence="9 10" key="1">
    <citation type="submission" date="2023-03" db="EMBL/GenBank/DDBJ databases">
        <title>Genome insight into feeding habits of ladybird beetles.</title>
        <authorList>
            <person name="Li H.-S."/>
            <person name="Huang Y.-H."/>
            <person name="Pang H."/>
        </authorList>
    </citation>
    <scope>NUCLEOTIDE SEQUENCE [LARGE SCALE GENOMIC DNA]</scope>
    <source>
        <strain evidence="9">SYSU_2023b</strain>
        <tissue evidence="9">Whole body</tissue>
    </source>
</reference>
<organism evidence="9 10">
    <name type="scientific">Henosepilachna vigintioctopunctata</name>
    <dbReference type="NCBI Taxonomy" id="420089"/>
    <lineage>
        <taxon>Eukaryota</taxon>
        <taxon>Metazoa</taxon>
        <taxon>Ecdysozoa</taxon>
        <taxon>Arthropoda</taxon>
        <taxon>Hexapoda</taxon>
        <taxon>Insecta</taxon>
        <taxon>Pterygota</taxon>
        <taxon>Neoptera</taxon>
        <taxon>Endopterygota</taxon>
        <taxon>Coleoptera</taxon>
        <taxon>Polyphaga</taxon>
        <taxon>Cucujiformia</taxon>
        <taxon>Coccinelloidea</taxon>
        <taxon>Coccinellidae</taxon>
        <taxon>Epilachninae</taxon>
        <taxon>Epilachnini</taxon>
        <taxon>Henosepilachna</taxon>
    </lineage>
</organism>
<keyword evidence="2 5" id="KW-0378">Hydrolase</keyword>
<dbReference type="SUPFAM" id="SSF54556">
    <property type="entry name" value="Chitinase insertion domain"/>
    <property type="match status" value="1"/>
</dbReference>
<dbReference type="PANTHER" id="PTHR11177">
    <property type="entry name" value="CHITINASE"/>
    <property type="match status" value="1"/>
</dbReference>
<dbReference type="Gene3D" id="3.20.20.80">
    <property type="entry name" value="Glycosidases"/>
    <property type="match status" value="1"/>
</dbReference>
<evidence type="ECO:0000256" key="6">
    <source>
        <dbReference type="RuleBase" id="RU004453"/>
    </source>
</evidence>
<dbReference type="Gene3D" id="3.10.50.10">
    <property type="match status" value="1"/>
</dbReference>
<dbReference type="Proteomes" id="UP001431783">
    <property type="component" value="Unassembled WGS sequence"/>
</dbReference>
<dbReference type="SMART" id="SM00636">
    <property type="entry name" value="Glyco_18"/>
    <property type="match status" value="1"/>
</dbReference>
<dbReference type="AlphaFoldDB" id="A0AAW1UL47"/>
<dbReference type="GO" id="GO:0004568">
    <property type="term" value="F:chitinase activity"/>
    <property type="evidence" value="ECO:0007669"/>
    <property type="project" value="UniProtKB-ARBA"/>
</dbReference>
<dbReference type="GO" id="GO:0008061">
    <property type="term" value="F:chitin binding"/>
    <property type="evidence" value="ECO:0007669"/>
    <property type="project" value="InterPro"/>
</dbReference>
<dbReference type="Pfam" id="PF00704">
    <property type="entry name" value="Glyco_hydro_18"/>
    <property type="match status" value="1"/>
</dbReference>
<keyword evidence="7" id="KW-0812">Transmembrane</keyword>
<dbReference type="InterPro" id="IPR050314">
    <property type="entry name" value="Glycosyl_Hydrlase_18"/>
</dbReference>
<evidence type="ECO:0000256" key="1">
    <source>
        <dbReference type="ARBA" id="ARBA00022729"/>
    </source>
</evidence>
<dbReference type="InterPro" id="IPR029070">
    <property type="entry name" value="Chitinase_insertion_sf"/>
</dbReference>
<dbReference type="InterPro" id="IPR017853">
    <property type="entry name" value="GH"/>
</dbReference>
<name>A0AAW1UL47_9CUCU</name>
<keyword evidence="10" id="KW-1185">Reference proteome</keyword>
<feature type="domain" description="GH18" evidence="8">
    <location>
        <begin position="66"/>
        <end position="421"/>
    </location>
</feature>
<evidence type="ECO:0000313" key="10">
    <source>
        <dbReference type="Proteomes" id="UP001431783"/>
    </source>
</evidence>
<keyword evidence="1" id="KW-0732">Signal</keyword>
<keyword evidence="7" id="KW-1133">Transmembrane helix</keyword>
<dbReference type="EMBL" id="JARQZJ010000092">
    <property type="protein sequence ID" value="KAK9884306.1"/>
    <property type="molecule type" value="Genomic_DNA"/>
</dbReference>
<protein>
    <recommendedName>
        <fullName evidence="8">GH18 domain-containing protein</fullName>
    </recommendedName>
</protein>
<dbReference type="GO" id="GO:0006032">
    <property type="term" value="P:chitin catabolic process"/>
    <property type="evidence" value="ECO:0007669"/>
    <property type="project" value="TreeGrafter"/>
</dbReference>
<evidence type="ECO:0000256" key="7">
    <source>
        <dbReference type="SAM" id="Phobius"/>
    </source>
</evidence>
<proteinExistence type="inferred from homology"/>
<evidence type="ECO:0000313" key="9">
    <source>
        <dbReference type="EMBL" id="KAK9884306.1"/>
    </source>
</evidence>
<gene>
    <name evidence="9" type="ORF">WA026_005258</name>
</gene>
<dbReference type="SUPFAM" id="SSF51445">
    <property type="entry name" value="(Trans)glycosidases"/>
    <property type="match status" value="1"/>
</dbReference>
<dbReference type="InterPro" id="IPR001579">
    <property type="entry name" value="Glyco_hydro_18_chit_AS"/>
</dbReference>